<dbReference type="InterPro" id="IPR016176">
    <property type="entry name" value="Cbl-dep_enz_cat"/>
</dbReference>
<feature type="domain" description="D-Lysine 5,6-aminomutase alpha subunit" evidence="1">
    <location>
        <begin position="12"/>
        <end position="527"/>
    </location>
</feature>
<sequence>MTTKRTRPRGKLDLDPATVRSARALARKAGRPIVKLAQQHTTVSVERATLRLAGLQGADAEGQPWVNRLLDVVRADLHEDGGLAHGVALPVWDALLRGEAEDLATLAQKAGAGSVRFRLPEGRDAQRARSASRRAVGAGIRTMDKRRTERERLIKRHGDAPRKPWIYLIVATGDIHEDIPQAQQAAREGADVIAVIRSTGQSLLDYVPEGATREGFAGTYATQENFRLMRAALDQSSKELGRYVRLTNYASGLCMPEIAALAGMERLDMMLNDSMYGILFRDINPVRTFVDQRFSRQVHARAGIIINTGEDNYLTTADAVEAAHTVTTSQLLNEYFAKEAGLEDWQLGLGHAFEIDPEVPDSFRLELAHALLARELFPHAPLKWMPPTRHMTGDVFRGYLLDGFFNLAGALTGQGILLVGMMTEAVVTPWLSDRDLALQNVRYVLESAGRLHEDFHPAPDGVIGTRARQVLGESIDLLDRIVESEGGLLGAIADGTFGLMKRPADGGRGLDGVARKAGGYYNPASELLEETS</sequence>
<dbReference type="Proteomes" id="UP001500621">
    <property type="component" value="Unassembled WGS sequence"/>
</dbReference>
<dbReference type="RefSeq" id="WP_345267783.1">
    <property type="nucleotide sequence ID" value="NZ_BAABIM010000003.1"/>
</dbReference>
<organism evidence="2 3">
    <name type="scientific">Nocardioides nanhaiensis</name>
    <dbReference type="NCBI Taxonomy" id="1476871"/>
    <lineage>
        <taxon>Bacteria</taxon>
        <taxon>Bacillati</taxon>
        <taxon>Actinomycetota</taxon>
        <taxon>Actinomycetes</taxon>
        <taxon>Propionibacteriales</taxon>
        <taxon>Nocardioidaceae</taxon>
        <taxon>Nocardioides</taxon>
    </lineage>
</organism>
<name>A0ABP8WQ26_9ACTN</name>
<proteinExistence type="predicted"/>
<dbReference type="Gene3D" id="3.20.20.440">
    <property type="entry name" value="D-Lysine 5,6-aminomutase alpha subunit"/>
    <property type="match status" value="1"/>
</dbReference>
<dbReference type="Pfam" id="PF09043">
    <property type="entry name" value="Lys-AminoMut_A"/>
    <property type="match status" value="1"/>
</dbReference>
<gene>
    <name evidence="2" type="ORF">GCM10023226_32680</name>
</gene>
<protein>
    <submittedName>
        <fullName evidence="2">D-lysine 5,6-aminomutase subunit alpha</fullName>
    </submittedName>
</protein>
<dbReference type="EMBL" id="BAABIM010000003">
    <property type="protein sequence ID" value="GAA4692196.1"/>
    <property type="molecule type" value="Genomic_DNA"/>
</dbReference>
<dbReference type="InterPro" id="IPR015130">
    <property type="entry name" value="Lys-AminoMut_A"/>
</dbReference>
<evidence type="ECO:0000259" key="1">
    <source>
        <dbReference type="Pfam" id="PF09043"/>
    </source>
</evidence>
<evidence type="ECO:0000313" key="3">
    <source>
        <dbReference type="Proteomes" id="UP001500621"/>
    </source>
</evidence>
<comment type="caution">
    <text evidence="2">The sequence shown here is derived from an EMBL/GenBank/DDBJ whole genome shotgun (WGS) entry which is preliminary data.</text>
</comment>
<dbReference type="SUPFAM" id="SSF51703">
    <property type="entry name" value="Cobalamin (vitamin B12)-dependent enzymes"/>
    <property type="match status" value="1"/>
</dbReference>
<keyword evidence="3" id="KW-1185">Reference proteome</keyword>
<reference evidence="3" key="1">
    <citation type="journal article" date="2019" name="Int. J. Syst. Evol. Microbiol.">
        <title>The Global Catalogue of Microorganisms (GCM) 10K type strain sequencing project: providing services to taxonomists for standard genome sequencing and annotation.</title>
        <authorList>
            <consortium name="The Broad Institute Genomics Platform"/>
            <consortium name="The Broad Institute Genome Sequencing Center for Infectious Disease"/>
            <person name="Wu L."/>
            <person name="Ma J."/>
        </authorList>
    </citation>
    <scope>NUCLEOTIDE SEQUENCE [LARGE SCALE GENOMIC DNA]</scope>
    <source>
        <strain evidence="3">JCM 18127</strain>
    </source>
</reference>
<evidence type="ECO:0000313" key="2">
    <source>
        <dbReference type="EMBL" id="GAA4692196.1"/>
    </source>
</evidence>
<accession>A0ABP8WQ26</accession>
<dbReference type="InterPro" id="IPR037086">
    <property type="entry name" value="Lys-AminoMut_asu_sf"/>
</dbReference>